<evidence type="ECO:0000313" key="3">
    <source>
        <dbReference type="Proteomes" id="UP001454036"/>
    </source>
</evidence>
<feature type="region of interest" description="Disordered" evidence="1">
    <location>
        <begin position="1"/>
        <end position="41"/>
    </location>
</feature>
<sequence>MAKKGQGKRLAHDHRCQTPEPRRRSALDSIREPEREYSRTDLQRGSVFSRLLGDPWKRKEVKEGKIENLTLLKTSTENVFLEIEDRRLLPRPPQQKASQTKRDMSKFFQYHKC</sequence>
<name>A0AAV3R1A2_LITER</name>
<gene>
    <name evidence="2" type="ORF">LIER_22918</name>
</gene>
<reference evidence="2 3" key="1">
    <citation type="submission" date="2024-01" db="EMBL/GenBank/DDBJ databases">
        <title>The complete chloroplast genome sequence of Lithospermum erythrorhizon: insights into the phylogenetic relationship among Boraginaceae species and the maternal lineages of purple gromwells.</title>
        <authorList>
            <person name="Okada T."/>
            <person name="Watanabe K."/>
        </authorList>
    </citation>
    <scope>NUCLEOTIDE SEQUENCE [LARGE SCALE GENOMIC DNA]</scope>
</reference>
<keyword evidence="3" id="KW-1185">Reference proteome</keyword>
<evidence type="ECO:0000256" key="1">
    <source>
        <dbReference type="SAM" id="MobiDB-lite"/>
    </source>
</evidence>
<protein>
    <submittedName>
        <fullName evidence="2">Uncharacterized protein</fullName>
    </submittedName>
</protein>
<organism evidence="2 3">
    <name type="scientific">Lithospermum erythrorhizon</name>
    <name type="common">Purple gromwell</name>
    <name type="synonym">Lithospermum officinale var. erythrorhizon</name>
    <dbReference type="NCBI Taxonomy" id="34254"/>
    <lineage>
        <taxon>Eukaryota</taxon>
        <taxon>Viridiplantae</taxon>
        <taxon>Streptophyta</taxon>
        <taxon>Embryophyta</taxon>
        <taxon>Tracheophyta</taxon>
        <taxon>Spermatophyta</taxon>
        <taxon>Magnoliopsida</taxon>
        <taxon>eudicotyledons</taxon>
        <taxon>Gunneridae</taxon>
        <taxon>Pentapetalae</taxon>
        <taxon>asterids</taxon>
        <taxon>lamiids</taxon>
        <taxon>Boraginales</taxon>
        <taxon>Boraginaceae</taxon>
        <taxon>Boraginoideae</taxon>
        <taxon>Lithospermeae</taxon>
        <taxon>Lithospermum</taxon>
    </lineage>
</organism>
<dbReference type="AlphaFoldDB" id="A0AAV3R1A2"/>
<proteinExistence type="predicted"/>
<evidence type="ECO:0000313" key="2">
    <source>
        <dbReference type="EMBL" id="GAA0168132.1"/>
    </source>
</evidence>
<comment type="caution">
    <text evidence="2">The sequence shown here is derived from an EMBL/GenBank/DDBJ whole genome shotgun (WGS) entry which is preliminary data.</text>
</comment>
<feature type="compositionally biased region" description="Basic residues" evidence="1">
    <location>
        <begin position="1"/>
        <end position="12"/>
    </location>
</feature>
<feature type="compositionally biased region" description="Basic and acidic residues" evidence="1">
    <location>
        <begin position="13"/>
        <end position="41"/>
    </location>
</feature>
<accession>A0AAV3R1A2</accession>
<dbReference type="EMBL" id="BAABME010006359">
    <property type="protein sequence ID" value="GAA0168132.1"/>
    <property type="molecule type" value="Genomic_DNA"/>
</dbReference>
<dbReference type="Proteomes" id="UP001454036">
    <property type="component" value="Unassembled WGS sequence"/>
</dbReference>